<dbReference type="InterPro" id="IPR033879">
    <property type="entry name" value="UPP_Pase"/>
</dbReference>
<dbReference type="GO" id="GO:0050380">
    <property type="term" value="F:undecaprenyl-diphosphatase activity"/>
    <property type="evidence" value="ECO:0007669"/>
    <property type="project" value="InterPro"/>
</dbReference>
<gene>
    <name evidence="3" type="ORF">SAMN05660835_01332</name>
</gene>
<feature type="transmembrane region" description="Helical" evidence="1">
    <location>
        <begin position="146"/>
        <end position="167"/>
    </location>
</feature>
<reference evidence="4" key="1">
    <citation type="submission" date="2016-10" db="EMBL/GenBank/DDBJ databases">
        <authorList>
            <person name="Varghese N."/>
            <person name="Submissions S."/>
        </authorList>
    </citation>
    <scope>NUCLEOTIDE SEQUENCE [LARGE SCALE GENOMIC DNA]</scope>
    <source>
        <strain evidence="4">DSM 8415</strain>
    </source>
</reference>
<dbReference type="InterPro" id="IPR036938">
    <property type="entry name" value="PAP2/HPO_sf"/>
</dbReference>
<organism evidence="3 4">
    <name type="scientific">Desulfurella multipotens</name>
    <dbReference type="NCBI Taxonomy" id="79269"/>
    <lineage>
        <taxon>Bacteria</taxon>
        <taxon>Pseudomonadati</taxon>
        <taxon>Campylobacterota</taxon>
        <taxon>Desulfurellia</taxon>
        <taxon>Desulfurellales</taxon>
        <taxon>Desulfurellaceae</taxon>
        <taxon>Desulfurella</taxon>
    </lineage>
</organism>
<dbReference type="InterPro" id="IPR000326">
    <property type="entry name" value="PAP2/HPO"/>
</dbReference>
<evidence type="ECO:0000313" key="3">
    <source>
        <dbReference type="EMBL" id="SDC75570.1"/>
    </source>
</evidence>
<dbReference type="GO" id="GO:0005886">
    <property type="term" value="C:plasma membrane"/>
    <property type="evidence" value="ECO:0007669"/>
    <property type="project" value="InterPro"/>
</dbReference>
<dbReference type="AlphaFoldDB" id="A0A1G6P5P6"/>
<dbReference type="PANTHER" id="PTHR14969:SF58">
    <property type="entry name" value="UNDECAPRENYL-DIPHOSPHATASE BCRC"/>
    <property type="match status" value="1"/>
</dbReference>
<protein>
    <submittedName>
        <fullName evidence="3">Undecaprenyl-diphosphatase</fullName>
    </submittedName>
</protein>
<dbReference type="Proteomes" id="UP000199411">
    <property type="component" value="Unassembled WGS sequence"/>
</dbReference>
<proteinExistence type="predicted"/>
<dbReference type="SUPFAM" id="SSF48317">
    <property type="entry name" value="Acid phosphatase/Vanadium-dependent haloperoxidase"/>
    <property type="match status" value="1"/>
</dbReference>
<dbReference type="SMART" id="SM00014">
    <property type="entry name" value="acidPPc"/>
    <property type="match status" value="1"/>
</dbReference>
<dbReference type="Gene3D" id="1.20.144.10">
    <property type="entry name" value="Phosphatidic acid phosphatase type 2/haloperoxidase"/>
    <property type="match status" value="1"/>
</dbReference>
<dbReference type="OrthoDB" id="9801622at2"/>
<feature type="transmembrane region" description="Helical" evidence="1">
    <location>
        <begin position="53"/>
        <end position="75"/>
    </location>
</feature>
<evidence type="ECO:0000259" key="2">
    <source>
        <dbReference type="SMART" id="SM00014"/>
    </source>
</evidence>
<keyword evidence="4" id="KW-1185">Reference proteome</keyword>
<feature type="transmembrane region" description="Helical" evidence="1">
    <location>
        <begin position="95"/>
        <end position="115"/>
    </location>
</feature>
<evidence type="ECO:0000256" key="1">
    <source>
        <dbReference type="SAM" id="Phobius"/>
    </source>
</evidence>
<feature type="domain" description="Phosphatidic acid phosphatase type 2/haloperoxidase" evidence="2">
    <location>
        <begin position="52"/>
        <end position="161"/>
    </location>
</feature>
<accession>A0A1G6P5P6</accession>
<keyword evidence="1" id="KW-0472">Membrane</keyword>
<feature type="transmembrane region" description="Helical" evidence="1">
    <location>
        <begin position="20"/>
        <end position="46"/>
    </location>
</feature>
<dbReference type="CDD" id="cd03385">
    <property type="entry name" value="PAP2_BcrC_like"/>
    <property type="match status" value="1"/>
</dbReference>
<sequence>MNLNDQIFLAINNLSLLNIGILNFFCIFVALFSPYIYALGLVIVYLSNRKKQALCAFYVALIGLSINFLIGLFYYHPRPFVEGLGNLLIPHAKDSSFPSDHATLAFAISFGFWYAKEKTISIISFIFAIITGYARIFVGVHFPFDIVGSFFVAIVALTLLNAFVAYFSKVSDFLIKLQIRIFNMF</sequence>
<dbReference type="Pfam" id="PF01569">
    <property type="entry name" value="PAP2"/>
    <property type="match status" value="1"/>
</dbReference>
<dbReference type="EMBL" id="FMYU01000008">
    <property type="protein sequence ID" value="SDC75570.1"/>
    <property type="molecule type" value="Genomic_DNA"/>
</dbReference>
<name>A0A1G6P5P6_9BACT</name>
<keyword evidence="1" id="KW-0812">Transmembrane</keyword>
<keyword evidence="1" id="KW-1133">Transmembrane helix</keyword>
<dbReference type="PANTHER" id="PTHR14969">
    <property type="entry name" value="SPHINGOSINE-1-PHOSPHATE PHOSPHOHYDROLASE"/>
    <property type="match status" value="1"/>
</dbReference>
<evidence type="ECO:0000313" key="4">
    <source>
        <dbReference type="Proteomes" id="UP000199411"/>
    </source>
</evidence>
<feature type="transmembrane region" description="Helical" evidence="1">
    <location>
        <begin position="122"/>
        <end position="140"/>
    </location>
</feature>
<dbReference type="RefSeq" id="WP_092129092.1">
    <property type="nucleotide sequence ID" value="NZ_FMYU01000008.1"/>
</dbReference>